<dbReference type="HAMAP" id="MF_00037">
    <property type="entry name" value="MurB"/>
    <property type="match status" value="1"/>
</dbReference>
<keyword evidence="19" id="KW-1185">Reference proteome</keyword>
<feature type="active site" evidence="16">
    <location>
        <position position="179"/>
    </location>
</feature>
<dbReference type="PANTHER" id="PTHR21071">
    <property type="entry name" value="UDP-N-ACETYLENOLPYRUVOYLGLUCOSAMINE REDUCTASE"/>
    <property type="match status" value="1"/>
</dbReference>
<evidence type="ECO:0000256" key="3">
    <source>
        <dbReference type="ARBA" id="ARBA00004496"/>
    </source>
</evidence>
<dbReference type="Pfam" id="PF01565">
    <property type="entry name" value="FAD_binding_4"/>
    <property type="match status" value="1"/>
</dbReference>
<dbReference type="InterPro" id="IPR011601">
    <property type="entry name" value="MurB_C"/>
</dbReference>
<evidence type="ECO:0000256" key="14">
    <source>
        <dbReference type="ARBA" id="ARBA00023316"/>
    </source>
</evidence>
<dbReference type="InterPro" id="IPR003170">
    <property type="entry name" value="MurB"/>
</dbReference>
<evidence type="ECO:0000256" key="12">
    <source>
        <dbReference type="ARBA" id="ARBA00023002"/>
    </source>
</evidence>
<gene>
    <name evidence="16 18" type="primary">murB</name>
    <name evidence="18" type="ORF">FRD01_03190</name>
</gene>
<dbReference type="InterPro" id="IPR016167">
    <property type="entry name" value="FAD-bd_PCMH_sub1"/>
</dbReference>
<keyword evidence="5 16" id="KW-0963">Cytoplasm</keyword>
<dbReference type="Gene3D" id="3.30.465.10">
    <property type="match status" value="1"/>
</dbReference>
<dbReference type="InterPro" id="IPR006094">
    <property type="entry name" value="Oxid_FAD_bind_N"/>
</dbReference>
<comment type="pathway">
    <text evidence="4 16">Cell wall biogenesis; peptidoglycan biosynthesis.</text>
</comment>
<organism evidence="18 19">
    <name type="scientific">Microvenator marinus</name>
    <dbReference type="NCBI Taxonomy" id="2600177"/>
    <lineage>
        <taxon>Bacteria</taxon>
        <taxon>Deltaproteobacteria</taxon>
        <taxon>Bradymonadales</taxon>
        <taxon>Microvenatoraceae</taxon>
        <taxon>Microvenator</taxon>
    </lineage>
</organism>
<evidence type="ECO:0000256" key="7">
    <source>
        <dbReference type="ARBA" id="ARBA00022630"/>
    </source>
</evidence>
<evidence type="ECO:0000256" key="13">
    <source>
        <dbReference type="ARBA" id="ARBA00023306"/>
    </source>
</evidence>
<comment type="function">
    <text evidence="2 16">Cell wall formation.</text>
</comment>
<dbReference type="OrthoDB" id="9804753at2"/>
<dbReference type="PANTHER" id="PTHR21071:SF4">
    <property type="entry name" value="UDP-N-ACETYLENOLPYRUVOYLGLUCOSAMINE REDUCTASE"/>
    <property type="match status" value="1"/>
</dbReference>
<evidence type="ECO:0000256" key="11">
    <source>
        <dbReference type="ARBA" id="ARBA00022984"/>
    </source>
</evidence>
<dbReference type="EC" id="1.3.1.98" evidence="16"/>
<dbReference type="GO" id="GO:0009252">
    <property type="term" value="P:peptidoglycan biosynthetic process"/>
    <property type="evidence" value="ECO:0007669"/>
    <property type="project" value="UniProtKB-UniRule"/>
</dbReference>
<dbReference type="GO" id="GO:0051301">
    <property type="term" value="P:cell division"/>
    <property type="evidence" value="ECO:0007669"/>
    <property type="project" value="UniProtKB-KW"/>
</dbReference>
<dbReference type="Gene3D" id="3.90.78.10">
    <property type="entry name" value="UDP-N-acetylenolpyruvoylglucosamine reductase, C-terminal domain"/>
    <property type="match status" value="1"/>
</dbReference>
<evidence type="ECO:0000256" key="15">
    <source>
        <dbReference type="ARBA" id="ARBA00048914"/>
    </source>
</evidence>
<keyword evidence="7 16" id="KW-0285">Flavoprotein</keyword>
<evidence type="ECO:0000256" key="2">
    <source>
        <dbReference type="ARBA" id="ARBA00003921"/>
    </source>
</evidence>
<dbReference type="InterPro" id="IPR016169">
    <property type="entry name" value="FAD-bd_PCMH_sub2"/>
</dbReference>
<reference evidence="18 19" key="1">
    <citation type="submission" date="2019-08" db="EMBL/GenBank/DDBJ databases">
        <authorList>
            <person name="Liang Q."/>
        </authorList>
    </citation>
    <scope>NUCLEOTIDE SEQUENCE [LARGE SCALE GENOMIC DNA]</scope>
    <source>
        <strain evidence="18 19">V1718</strain>
    </source>
</reference>
<dbReference type="GO" id="GO:0071949">
    <property type="term" value="F:FAD binding"/>
    <property type="evidence" value="ECO:0007669"/>
    <property type="project" value="InterPro"/>
</dbReference>
<evidence type="ECO:0000256" key="9">
    <source>
        <dbReference type="ARBA" id="ARBA00022857"/>
    </source>
</evidence>
<accession>A0A5B8XRN8</accession>
<dbReference type="Pfam" id="PF02873">
    <property type="entry name" value="MurB_C"/>
    <property type="match status" value="1"/>
</dbReference>
<comment type="catalytic activity">
    <reaction evidence="15 16">
        <text>UDP-N-acetyl-alpha-D-muramate + NADP(+) = UDP-N-acetyl-3-O-(1-carboxyvinyl)-alpha-D-glucosamine + NADPH + H(+)</text>
        <dbReference type="Rhea" id="RHEA:12248"/>
        <dbReference type="ChEBI" id="CHEBI:15378"/>
        <dbReference type="ChEBI" id="CHEBI:57783"/>
        <dbReference type="ChEBI" id="CHEBI:58349"/>
        <dbReference type="ChEBI" id="CHEBI:68483"/>
        <dbReference type="ChEBI" id="CHEBI:70757"/>
        <dbReference type="EC" id="1.3.1.98"/>
    </reaction>
</comment>
<evidence type="ECO:0000256" key="4">
    <source>
        <dbReference type="ARBA" id="ARBA00004752"/>
    </source>
</evidence>
<evidence type="ECO:0000256" key="5">
    <source>
        <dbReference type="ARBA" id="ARBA00022490"/>
    </source>
</evidence>
<dbReference type="GO" id="GO:0071555">
    <property type="term" value="P:cell wall organization"/>
    <property type="evidence" value="ECO:0007669"/>
    <property type="project" value="UniProtKB-KW"/>
</dbReference>
<keyword evidence="11 16" id="KW-0573">Peptidoglycan synthesis</keyword>
<dbReference type="EMBL" id="CP042467">
    <property type="protein sequence ID" value="QED26276.1"/>
    <property type="molecule type" value="Genomic_DNA"/>
</dbReference>
<feature type="domain" description="FAD-binding PCMH-type" evidence="17">
    <location>
        <begin position="34"/>
        <end position="199"/>
    </location>
</feature>
<protein>
    <recommendedName>
        <fullName evidence="16">UDP-N-acetylenolpyruvoylglucosamine reductase</fullName>
        <ecNumber evidence="16">1.3.1.98</ecNumber>
    </recommendedName>
    <alternativeName>
        <fullName evidence="16">UDP-N-acetylmuramate dehydrogenase</fullName>
    </alternativeName>
</protein>
<dbReference type="InterPro" id="IPR036318">
    <property type="entry name" value="FAD-bd_PCMH-like_sf"/>
</dbReference>
<dbReference type="InterPro" id="IPR016166">
    <property type="entry name" value="FAD-bd_PCMH"/>
</dbReference>
<dbReference type="UniPathway" id="UPA00219"/>
<comment type="cofactor">
    <cofactor evidence="1 16">
        <name>FAD</name>
        <dbReference type="ChEBI" id="CHEBI:57692"/>
    </cofactor>
</comment>
<evidence type="ECO:0000256" key="10">
    <source>
        <dbReference type="ARBA" id="ARBA00022960"/>
    </source>
</evidence>
<dbReference type="KEGG" id="bbae:FRD01_03190"/>
<keyword evidence="13 16" id="KW-0131">Cell cycle</keyword>
<keyword evidence="10 16" id="KW-0133">Cell shape</keyword>
<comment type="subcellular location">
    <subcellularLocation>
        <location evidence="3 16">Cytoplasm</location>
    </subcellularLocation>
</comment>
<dbReference type="RefSeq" id="WP_146957583.1">
    <property type="nucleotide sequence ID" value="NZ_CP042467.1"/>
</dbReference>
<evidence type="ECO:0000256" key="1">
    <source>
        <dbReference type="ARBA" id="ARBA00001974"/>
    </source>
</evidence>
<comment type="similarity">
    <text evidence="16">Belongs to the MurB family.</text>
</comment>
<dbReference type="AlphaFoldDB" id="A0A5B8XRN8"/>
<evidence type="ECO:0000256" key="16">
    <source>
        <dbReference type="HAMAP-Rule" id="MF_00037"/>
    </source>
</evidence>
<name>A0A5B8XRN8_9DELT</name>
<evidence type="ECO:0000313" key="18">
    <source>
        <dbReference type="EMBL" id="QED26276.1"/>
    </source>
</evidence>
<keyword evidence="9 16" id="KW-0521">NADP</keyword>
<evidence type="ECO:0000313" key="19">
    <source>
        <dbReference type="Proteomes" id="UP000321595"/>
    </source>
</evidence>
<keyword evidence="14 16" id="KW-0961">Cell wall biogenesis/degradation</keyword>
<dbReference type="PROSITE" id="PS51387">
    <property type="entry name" value="FAD_PCMH"/>
    <property type="match status" value="1"/>
</dbReference>
<dbReference type="GO" id="GO:0008762">
    <property type="term" value="F:UDP-N-acetylmuramate dehydrogenase activity"/>
    <property type="evidence" value="ECO:0007669"/>
    <property type="project" value="UniProtKB-UniRule"/>
</dbReference>
<dbReference type="SUPFAM" id="SSF56194">
    <property type="entry name" value="Uridine diphospho-N-Acetylenolpyruvylglucosamine reductase, MurB, C-terminal domain"/>
    <property type="match status" value="1"/>
</dbReference>
<keyword evidence="8 16" id="KW-0274">FAD</keyword>
<dbReference type="Gene3D" id="3.30.43.10">
    <property type="entry name" value="Uridine Diphospho-n-acetylenolpyruvylglucosamine Reductase, domain 2"/>
    <property type="match status" value="1"/>
</dbReference>
<evidence type="ECO:0000256" key="6">
    <source>
        <dbReference type="ARBA" id="ARBA00022618"/>
    </source>
</evidence>
<keyword evidence="6 16" id="KW-0132">Cell division</keyword>
<dbReference type="NCBIfam" id="NF010480">
    <property type="entry name" value="PRK13905.1"/>
    <property type="match status" value="1"/>
</dbReference>
<dbReference type="SUPFAM" id="SSF56176">
    <property type="entry name" value="FAD-binding/transporter-associated domain-like"/>
    <property type="match status" value="1"/>
</dbReference>
<dbReference type="InterPro" id="IPR036635">
    <property type="entry name" value="MurB_C_sf"/>
</dbReference>
<feature type="active site" evidence="16">
    <location>
        <position position="298"/>
    </location>
</feature>
<sequence length="320" mass="35113">MNDVLDEQQKELLRLFGGRVKFNEPLSKHSSLRIGGPALAWISVETEDELSNVLRMARDFELDWLINGLGSNTLFPDEGFDGLVLRLTGEFARWHVDDGVAHVGAGVVNAHLVRGLLKEGWVGMEFLTLIPGTFGGAIVMNAGTREKELSEILEEVRVLSLEEPRMATLTPENLDMRYRHAEIPAGRVVCSGAIRLTRGDVAAASANVKADKDRRNETQPYGLASAGSTFANPPGDAAGRLIDSLGLKGTKIGGARISELHANFFINESGATSEDFLRLMALARVRVREEFGIELRPEVRFAGFDGWARLEELEKEVSKC</sequence>
<dbReference type="GO" id="GO:0005829">
    <property type="term" value="C:cytosol"/>
    <property type="evidence" value="ECO:0007669"/>
    <property type="project" value="TreeGrafter"/>
</dbReference>
<dbReference type="Proteomes" id="UP000321595">
    <property type="component" value="Chromosome"/>
</dbReference>
<dbReference type="NCBIfam" id="TIGR00179">
    <property type="entry name" value="murB"/>
    <property type="match status" value="1"/>
</dbReference>
<dbReference type="GO" id="GO:0008360">
    <property type="term" value="P:regulation of cell shape"/>
    <property type="evidence" value="ECO:0007669"/>
    <property type="project" value="UniProtKB-KW"/>
</dbReference>
<proteinExistence type="inferred from homology"/>
<feature type="active site" description="Proton donor" evidence="16">
    <location>
        <position position="228"/>
    </location>
</feature>
<evidence type="ECO:0000259" key="17">
    <source>
        <dbReference type="PROSITE" id="PS51387"/>
    </source>
</evidence>
<keyword evidence="12 16" id="KW-0560">Oxidoreductase</keyword>
<evidence type="ECO:0000256" key="8">
    <source>
        <dbReference type="ARBA" id="ARBA00022827"/>
    </source>
</evidence>